<evidence type="ECO:0000256" key="3">
    <source>
        <dbReference type="ARBA" id="ARBA00023274"/>
    </source>
</evidence>
<dbReference type="Pfam" id="PF00281">
    <property type="entry name" value="Ribosomal_L5"/>
    <property type="match status" value="1"/>
</dbReference>
<evidence type="ECO:0000256" key="6">
    <source>
        <dbReference type="HAMAP-Rule" id="MF_01333"/>
    </source>
</evidence>
<keyword evidence="2 6" id="KW-0689">Ribosomal protein</keyword>
<dbReference type="InterPro" id="IPR002132">
    <property type="entry name" value="Ribosomal_uL5"/>
</dbReference>
<gene>
    <name evidence="6" type="primary">rplE</name>
    <name evidence="10" type="ORF">ENQ20_03400</name>
</gene>
<evidence type="ECO:0000256" key="2">
    <source>
        <dbReference type="ARBA" id="ARBA00022980"/>
    </source>
</evidence>
<dbReference type="GO" id="GO:0006412">
    <property type="term" value="P:translation"/>
    <property type="evidence" value="ECO:0007669"/>
    <property type="project" value="UniProtKB-UniRule"/>
</dbReference>
<dbReference type="InterPro" id="IPR031310">
    <property type="entry name" value="Ribosomal_uL5_N"/>
</dbReference>
<dbReference type="Gene3D" id="3.30.1440.10">
    <property type="match status" value="1"/>
</dbReference>
<protein>
    <recommendedName>
        <fullName evidence="4 6">Large ribosomal subunit protein uL5</fullName>
    </recommendedName>
</protein>
<comment type="function">
    <text evidence="5">This is one of the proteins that bind and probably mediate the attachment of the 5S RNA into the large ribosomal subunit, where it forms part of the central protuberance. In the 70S ribosome it contacts protein S13 of the 30S subunit (bridge B1b), connecting the 2 subunits; this bridge is implicated in subunit movement. Contacts the P site tRNA; the 5S rRNA and some of its associated proteins might help stabilize positioning of ribosome-bound tRNAs.</text>
</comment>
<evidence type="ECO:0000313" key="10">
    <source>
        <dbReference type="EMBL" id="HDX30522.1"/>
    </source>
</evidence>
<reference evidence="10" key="1">
    <citation type="journal article" date="2020" name="mSystems">
        <title>Genome- and Community-Level Interaction Insights into Carbon Utilization and Element Cycling Functions of Hydrothermarchaeota in Hydrothermal Sediment.</title>
        <authorList>
            <person name="Zhou Z."/>
            <person name="Liu Y."/>
            <person name="Xu W."/>
            <person name="Pan J."/>
            <person name="Luo Z.H."/>
            <person name="Li M."/>
        </authorList>
    </citation>
    <scope>NUCLEOTIDE SEQUENCE [LARGE SCALE GENOMIC DNA]</scope>
    <source>
        <strain evidence="10">SpSt-289</strain>
    </source>
</reference>
<dbReference type="InterPro" id="IPR031309">
    <property type="entry name" value="Ribosomal_uL5_C"/>
</dbReference>
<dbReference type="PANTHER" id="PTHR11994">
    <property type="entry name" value="60S RIBOSOMAL PROTEIN L11-RELATED"/>
    <property type="match status" value="1"/>
</dbReference>
<name>A0A7C1JJ61_9CHLR</name>
<organism evidence="10">
    <name type="scientific">Caldilinea aerophila</name>
    <dbReference type="NCBI Taxonomy" id="133453"/>
    <lineage>
        <taxon>Bacteria</taxon>
        <taxon>Bacillati</taxon>
        <taxon>Chloroflexota</taxon>
        <taxon>Caldilineae</taxon>
        <taxon>Caldilineales</taxon>
        <taxon>Caldilineaceae</taxon>
        <taxon>Caldilinea</taxon>
    </lineage>
</organism>
<evidence type="ECO:0000256" key="5">
    <source>
        <dbReference type="ARBA" id="ARBA00058604"/>
    </source>
</evidence>
<comment type="function">
    <text evidence="6">This is 1 of the proteins that bind and probably mediate the attachment of the 5S RNA into the large ribosomal subunit, where it forms part of the central protuberance. In the 70S ribosome it contacts protein S13 of the 30S subunit (bridge B1b), connecting the 2 subunits; this bridge is implicated in subunit movement. Contacts the P site tRNA; the 5S rRNA and some of its associated proteins might help stabilize positioning of ribosome-bound tRNAs.</text>
</comment>
<dbReference type="PIRSF" id="PIRSF002161">
    <property type="entry name" value="Ribosomal_L5"/>
    <property type="match status" value="1"/>
</dbReference>
<dbReference type="FunFam" id="3.30.1440.10:FF:000001">
    <property type="entry name" value="50S ribosomal protein L5"/>
    <property type="match status" value="1"/>
</dbReference>
<accession>A0A7C1JJ61</accession>
<feature type="domain" description="Large ribosomal subunit protein uL5 N-terminal" evidence="8">
    <location>
        <begin position="33"/>
        <end position="89"/>
    </location>
</feature>
<dbReference type="InterPro" id="IPR020930">
    <property type="entry name" value="Ribosomal_uL5_bac-type"/>
</dbReference>
<dbReference type="GO" id="GO:1990904">
    <property type="term" value="C:ribonucleoprotein complex"/>
    <property type="evidence" value="ECO:0007669"/>
    <property type="project" value="UniProtKB-KW"/>
</dbReference>
<feature type="domain" description="Large ribosomal subunit protein uL5 C-terminal" evidence="9">
    <location>
        <begin position="93"/>
        <end position="186"/>
    </location>
</feature>
<dbReference type="InterPro" id="IPR020929">
    <property type="entry name" value="Ribosomal_uL5_CS"/>
</dbReference>
<dbReference type="GO" id="GO:0003735">
    <property type="term" value="F:structural constituent of ribosome"/>
    <property type="evidence" value="ECO:0007669"/>
    <property type="project" value="InterPro"/>
</dbReference>
<dbReference type="AlphaFoldDB" id="A0A7C1JJ61"/>
<dbReference type="HAMAP" id="MF_01333_B">
    <property type="entry name" value="Ribosomal_uL5_B"/>
    <property type="match status" value="1"/>
</dbReference>
<sequence length="188" mass="21532">MSEQQRSRPAPRLKVRYREEVVPALVKEFNYRSVMQAPRIEKISVNIGLGEALQNSKALEFAANDLATITGQKPVITRARRSIAAFKLREGMPIGLKVTLRGDRMWDFLDRLINVVLPRQRDFQGVSPDSFDGRGNYSLGLREQLVFPEINYDKIDKIRGMEITIVTTAKTDEEARRLLALLDMPFKR</sequence>
<evidence type="ECO:0000256" key="1">
    <source>
        <dbReference type="ARBA" id="ARBA00008553"/>
    </source>
</evidence>
<proteinExistence type="inferred from homology"/>
<keyword evidence="3 6" id="KW-0687">Ribonucleoprotein</keyword>
<comment type="similarity">
    <text evidence="1 6 7">Belongs to the universal ribosomal protein uL5 family.</text>
</comment>
<dbReference type="GO" id="GO:0019843">
    <property type="term" value="F:rRNA binding"/>
    <property type="evidence" value="ECO:0007669"/>
    <property type="project" value="UniProtKB-UniRule"/>
</dbReference>
<dbReference type="SUPFAM" id="SSF55282">
    <property type="entry name" value="RL5-like"/>
    <property type="match status" value="1"/>
</dbReference>
<comment type="caution">
    <text evidence="10">The sequence shown here is derived from an EMBL/GenBank/DDBJ whole genome shotgun (WGS) entry which is preliminary data.</text>
</comment>
<keyword evidence="6" id="KW-0699">rRNA-binding</keyword>
<dbReference type="PROSITE" id="PS00358">
    <property type="entry name" value="RIBOSOMAL_L5"/>
    <property type="match status" value="1"/>
</dbReference>
<evidence type="ECO:0000256" key="7">
    <source>
        <dbReference type="RuleBase" id="RU003930"/>
    </source>
</evidence>
<dbReference type="NCBIfam" id="NF000585">
    <property type="entry name" value="PRK00010.1"/>
    <property type="match status" value="1"/>
</dbReference>
<comment type="subunit">
    <text evidence="6">Part of the 50S ribosomal subunit; part of the 5S rRNA/L5/L18/L25 subcomplex. Contacts the 5S rRNA and the P site tRNA. Forms a bridge to the 30S subunit in the 70S ribosome.</text>
</comment>
<evidence type="ECO:0000256" key="4">
    <source>
        <dbReference type="ARBA" id="ARBA00035245"/>
    </source>
</evidence>
<keyword evidence="6" id="KW-0820">tRNA-binding</keyword>
<dbReference type="EMBL" id="DSMG01000041">
    <property type="protein sequence ID" value="HDX30522.1"/>
    <property type="molecule type" value="Genomic_DNA"/>
</dbReference>
<dbReference type="GO" id="GO:0005840">
    <property type="term" value="C:ribosome"/>
    <property type="evidence" value="ECO:0007669"/>
    <property type="project" value="UniProtKB-KW"/>
</dbReference>
<evidence type="ECO:0000259" key="9">
    <source>
        <dbReference type="Pfam" id="PF00673"/>
    </source>
</evidence>
<dbReference type="Pfam" id="PF00673">
    <property type="entry name" value="Ribosomal_L5_C"/>
    <property type="match status" value="1"/>
</dbReference>
<evidence type="ECO:0000259" key="8">
    <source>
        <dbReference type="Pfam" id="PF00281"/>
    </source>
</evidence>
<keyword evidence="6" id="KW-0694">RNA-binding</keyword>
<dbReference type="GO" id="GO:0000049">
    <property type="term" value="F:tRNA binding"/>
    <property type="evidence" value="ECO:0007669"/>
    <property type="project" value="UniProtKB-UniRule"/>
</dbReference>
<dbReference type="InterPro" id="IPR022803">
    <property type="entry name" value="Ribosomal_uL5_dom_sf"/>
</dbReference>